<evidence type="ECO:0000256" key="3">
    <source>
        <dbReference type="ARBA" id="ARBA00022827"/>
    </source>
</evidence>
<feature type="binding site" evidence="5">
    <location>
        <position position="267"/>
    </location>
    <ligand>
        <name>FAD</name>
        <dbReference type="ChEBI" id="CHEBI:57692"/>
    </ligand>
</feature>
<dbReference type="GO" id="GO:0003904">
    <property type="term" value="F:deoxyribodipyrimidine photo-lyase activity"/>
    <property type="evidence" value="ECO:0007669"/>
    <property type="project" value="TreeGrafter"/>
</dbReference>
<evidence type="ECO:0000256" key="7">
    <source>
        <dbReference type="RuleBase" id="RU004182"/>
    </source>
</evidence>
<keyword evidence="10" id="KW-1185">Reference proteome</keyword>
<feature type="site" description="Electron transfer via tryptophanyl radical" evidence="6">
    <location>
        <position position="382"/>
    </location>
</feature>
<dbReference type="SUPFAM" id="SSF48173">
    <property type="entry name" value="Cryptochrome/photolyase FAD-binding domain"/>
    <property type="match status" value="1"/>
</dbReference>
<dbReference type="InterPro" id="IPR005101">
    <property type="entry name" value="Cryptochr/Photolyase_FAD-bd"/>
</dbReference>
<dbReference type="EMBL" id="RWJI01000001">
    <property type="protein sequence ID" value="RRQ52025.1"/>
    <property type="molecule type" value="Genomic_DNA"/>
</dbReference>
<sequence>MTAPVILWFRRDLRLSDQPALAAAVASGAPVIPVYILDDDTPKHRKMGAASRWWLHHSLNALDTDLRALGSKLILRAGKSDAILSALAAETKASAVHCIRHYDPWWRNAEKAVMNGLSEGTAFVCHDGNYLLPAGSVTTGSGGQYKIYTPFMRALWQHMPPPVPHPAPTKIPAPDNWPESDGLSGWNLLPTKPDWSGGMSEMWMPGEAGAQDRLAAFVDKAKFYDEKRNLPSVEGSSFLSPHLHFGEISPAACWHATMDQGGSVDVFLKELVWRDYAQNVIVQMPEYGAKNARDAFDKLPWRDLSDPVVQADFVAWTKGQTGYPIVDAGMRQLWATGWMHNRVRMITASFLVKHLLIDWREGEKWFWDTLVDADYGSNAVNWQWTAGTGVDSNMFVRIMAPLSQSEKFDAMHYIREWVPELAALQAPYIHDPDEYGARPKGYPRKIIGHKAARERALKAHEIVKG</sequence>
<dbReference type="PROSITE" id="PS00691">
    <property type="entry name" value="DNA_PHOTOLYASES_1_2"/>
    <property type="match status" value="1"/>
</dbReference>
<dbReference type="GO" id="GO:0071949">
    <property type="term" value="F:FAD binding"/>
    <property type="evidence" value="ECO:0007669"/>
    <property type="project" value="TreeGrafter"/>
</dbReference>
<keyword evidence="2 5" id="KW-0285">Flavoprotein</keyword>
<evidence type="ECO:0000256" key="6">
    <source>
        <dbReference type="PIRSR" id="PIRSR602081-2"/>
    </source>
</evidence>
<dbReference type="GO" id="GO:0009416">
    <property type="term" value="P:response to light stimulus"/>
    <property type="evidence" value="ECO:0007669"/>
    <property type="project" value="TreeGrafter"/>
</dbReference>
<dbReference type="GO" id="GO:0003677">
    <property type="term" value="F:DNA binding"/>
    <property type="evidence" value="ECO:0007669"/>
    <property type="project" value="TreeGrafter"/>
</dbReference>
<reference evidence="9 10" key="1">
    <citation type="submission" date="2018-12" db="EMBL/GenBank/DDBJ databases">
        <authorList>
            <person name="Kim S.-J."/>
            <person name="Jung G.-Y."/>
        </authorList>
    </citation>
    <scope>NUCLEOTIDE SEQUENCE [LARGE SCALE GENOMIC DNA]</scope>
    <source>
        <strain evidence="9 10">03SU3-P</strain>
    </source>
</reference>
<dbReference type="Gene3D" id="1.25.40.80">
    <property type="match status" value="1"/>
</dbReference>
<dbReference type="PANTHER" id="PTHR11455:SF9">
    <property type="entry name" value="CRYPTOCHROME CIRCADIAN CLOCK 5 ISOFORM X1"/>
    <property type="match status" value="1"/>
</dbReference>
<dbReference type="PANTHER" id="PTHR11455">
    <property type="entry name" value="CRYPTOCHROME"/>
    <property type="match status" value="1"/>
</dbReference>
<dbReference type="Proteomes" id="UP000268553">
    <property type="component" value="Unassembled WGS sequence"/>
</dbReference>
<keyword evidence="4 7" id="KW-0157">Chromophore</keyword>
<name>A0A426RSQ1_9SPHN</name>
<comment type="cofactor">
    <cofactor evidence="5">
        <name>FAD</name>
        <dbReference type="ChEBI" id="CHEBI:57692"/>
    </cofactor>
    <text evidence="5">Binds 1 FAD per subunit.</text>
</comment>
<comment type="caution">
    <text evidence="9">The sequence shown here is derived from an EMBL/GenBank/DDBJ whole genome shotgun (WGS) entry which is preliminary data.</text>
</comment>
<organism evidence="9 10">
    <name type="scientific">Sphingorhabdus wooponensis</name>
    <dbReference type="NCBI Taxonomy" id="940136"/>
    <lineage>
        <taxon>Bacteria</taxon>
        <taxon>Pseudomonadati</taxon>
        <taxon>Pseudomonadota</taxon>
        <taxon>Alphaproteobacteria</taxon>
        <taxon>Sphingomonadales</taxon>
        <taxon>Sphingomonadaceae</taxon>
        <taxon>Sphingorhabdus</taxon>
    </lineage>
</organism>
<feature type="site" description="Electron transfer via tryptophanyl radical" evidence="6">
    <location>
        <position position="301"/>
    </location>
</feature>
<dbReference type="InterPro" id="IPR014729">
    <property type="entry name" value="Rossmann-like_a/b/a_fold"/>
</dbReference>
<comment type="cofactor">
    <cofactor evidence="1">
        <name>(6R)-5,10-methylene-5,6,7,8-tetrahydrofolate</name>
        <dbReference type="ChEBI" id="CHEBI:15636"/>
    </cofactor>
</comment>
<feature type="binding site" evidence="5">
    <location>
        <position position="224"/>
    </location>
    <ligand>
        <name>FAD</name>
        <dbReference type="ChEBI" id="CHEBI:57692"/>
    </ligand>
</feature>
<evidence type="ECO:0000313" key="9">
    <source>
        <dbReference type="EMBL" id="RRQ52025.1"/>
    </source>
</evidence>
<dbReference type="GO" id="GO:0006139">
    <property type="term" value="P:nucleobase-containing compound metabolic process"/>
    <property type="evidence" value="ECO:0007669"/>
    <property type="project" value="UniProtKB-ARBA"/>
</dbReference>
<dbReference type="SUPFAM" id="SSF52425">
    <property type="entry name" value="Cryptochrome/photolyase, N-terminal domain"/>
    <property type="match status" value="1"/>
</dbReference>
<dbReference type="Pfam" id="PF03441">
    <property type="entry name" value="FAD_binding_7"/>
    <property type="match status" value="1"/>
</dbReference>
<dbReference type="Gene3D" id="1.10.579.10">
    <property type="entry name" value="DNA Cyclobutane Dipyrimidine Photolyase, subunit A, domain 3"/>
    <property type="match status" value="1"/>
</dbReference>
<dbReference type="Pfam" id="PF00875">
    <property type="entry name" value="DNA_photolyase"/>
    <property type="match status" value="1"/>
</dbReference>
<dbReference type="AlphaFoldDB" id="A0A426RSQ1"/>
<dbReference type="InterPro" id="IPR006050">
    <property type="entry name" value="DNA_photolyase_N"/>
</dbReference>
<dbReference type="PROSITE" id="PS00394">
    <property type="entry name" value="DNA_PHOTOLYASES_1_1"/>
    <property type="match status" value="1"/>
</dbReference>
<evidence type="ECO:0000256" key="4">
    <source>
        <dbReference type="ARBA" id="ARBA00022991"/>
    </source>
</evidence>
<dbReference type="InterPro" id="IPR018394">
    <property type="entry name" value="DNA_photolyase_1_CS_C"/>
</dbReference>
<proteinExistence type="inferred from homology"/>
<dbReference type="InterPro" id="IPR036134">
    <property type="entry name" value="Crypto/Photolyase_FAD-like_sf"/>
</dbReference>
<feature type="binding site" evidence="5">
    <location>
        <begin position="372"/>
        <end position="374"/>
    </location>
    <ligand>
        <name>FAD</name>
        <dbReference type="ChEBI" id="CHEBI:57692"/>
    </ligand>
</feature>
<evidence type="ECO:0000259" key="8">
    <source>
        <dbReference type="PROSITE" id="PS51645"/>
    </source>
</evidence>
<keyword evidence="9" id="KW-0456">Lyase</keyword>
<dbReference type="PRINTS" id="PR00147">
    <property type="entry name" value="DNAPHOTLYASE"/>
</dbReference>
<protein>
    <submittedName>
        <fullName evidence="9">Deoxyribodipyrimidine photo-lyase</fullName>
    </submittedName>
</protein>
<evidence type="ECO:0000313" key="10">
    <source>
        <dbReference type="Proteomes" id="UP000268553"/>
    </source>
</evidence>
<dbReference type="GO" id="GO:0006950">
    <property type="term" value="P:response to stress"/>
    <property type="evidence" value="ECO:0007669"/>
    <property type="project" value="UniProtKB-ARBA"/>
</dbReference>
<dbReference type="InterPro" id="IPR036155">
    <property type="entry name" value="Crypto/Photolyase_N_sf"/>
</dbReference>
<dbReference type="OrthoDB" id="9772484at2"/>
<dbReference type="InterPro" id="IPR002081">
    <property type="entry name" value="Cryptochrome/DNA_photolyase_1"/>
</dbReference>
<gene>
    <name evidence="9" type="ORF">D7D48_03895</name>
</gene>
<feature type="domain" description="Photolyase/cryptochrome alpha/beta" evidence="8">
    <location>
        <begin position="3"/>
        <end position="131"/>
    </location>
</feature>
<feature type="site" description="Electron transfer via tryptophanyl radical" evidence="6">
    <location>
        <position position="359"/>
    </location>
</feature>
<keyword evidence="3 5" id="KW-0274">FAD</keyword>
<accession>A0A426RSQ1</accession>
<evidence type="ECO:0000256" key="1">
    <source>
        <dbReference type="ARBA" id="ARBA00001932"/>
    </source>
</evidence>
<feature type="binding site" evidence="5">
    <location>
        <begin position="236"/>
        <end position="240"/>
    </location>
    <ligand>
        <name>FAD</name>
        <dbReference type="ChEBI" id="CHEBI:57692"/>
    </ligand>
</feature>
<dbReference type="PROSITE" id="PS51645">
    <property type="entry name" value="PHR_CRY_ALPHA_BETA"/>
    <property type="match status" value="1"/>
</dbReference>
<dbReference type="Gene3D" id="3.40.50.620">
    <property type="entry name" value="HUPs"/>
    <property type="match status" value="1"/>
</dbReference>
<comment type="similarity">
    <text evidence="7">Belongs to the DNA photolyase family.</text>
</comment>
<evidence type="ECO:0000256" key="2">
    <source>
        <dbReference type="ARBA" id="ARBA00022630"/>
    </source>
</evidence>
<dbReference type="RefSeq" id="WP_125230041.1">
    <property type="nucleotide sequence ID" value="NZ_RWJI01000001.1"/>
</dbReference>
<evidence type="ECO:0000256" key="5">
    <source>
        <dbReference type="PIRSR" id="PIRSR602081-1"/>
    </source>
</evidence>